<dbReference type="Proteomes" id="UP000007093">
    <property type="component" value="Chromosome"/>
</dbReference>
<dbReference type="EC" id="2.7.1.49" evidence="5"/>
<evidence type="ECO:0000256" key="3">
    <source>
        <dbReference type="ARBA" id="ARBA00004769"/>
    </source>
</evidence>
<organism evidence="17 18">
    <name type="scientific">Acidaminococcus intestini (strain RyC-MR95)</name>
    <dbReference type="NCBI Taxonomy" id="568816"/>
    <lineage>
        <taxon>Bacteria</taxon>
        <taxon>Bacillati</taxon>
        <taxon>Bacillota</taxon>
        <taxon>Negativicutes</taxon>
        <taxon>Acidaminococcales</taxon>
        <taxon>Acidaminococcaceae</taxon>
        <taxon>Acidaminococcus</taxon>
    </lineage>
</organism>
<dbReference type="InParanoid" id="G4Q8K5"/>
<dbReference type="KEGG" id="ain:Acin_0391"/>
<accession>G4Q8K5</accession>
<comment type="pathway">
    <text evidence="13">Cofactor biosynthesis; thiamine diphosphate biosynthesis; 4-amino-2-methyl-5-diphosphomethylpyrimidine from 5-amino-1-(5-phospho-D-ribosyl)imidazole: step 2/3.</text>
</comment>
<dbReference type="GO" id="GO:0009228">
    <property type="term" value="P:thiamine biosynthetic process"/>
    <property type="evidence" value="ECO:0007669"/>
    <property type="project" value="UniProtKB-KW"/>
</dbReference>
<comment type="pathway">
    <text evidence="3">Cofactor biosynthesis; thiamine diphosphate biosynthesis; 4-amino-2-methyl-5-diphosphomethylpyrimidine from 5-amino-1-(5-phospho-D-ribosyl)imidazole: step 3/3.</text>
</comment>
<evidence type="ECO:0000256" key="11">
    <source>
        <dbReference type="ARBA" id="ARBA00022840"/>
    </source>
</evidence>
<comment type="similarity">
    <text evidence="4">Belongs to the ThiD family.</text>
</comment>
<evidence type="ECO:0000256" key="14">
    <source>
        <dbReference type="ARBA" id="ARBA00042102"/>
    </source>
</evidence>
<evidence type="ECO:0000256" key="7">
    <source>
        <dbReference type="ARBA" id="ARBA00019161"/>
    </source>
</evidence>
<dbReference type="FunCoup" id="G4Q8K5">
    <property type="interactions" value="321"/>
</dbReference>
<keyword evidence="9" id="KW-0547">Nucleotide-binding</keyword>
<evidence type="ECO:0000256" key="9">
    <source>
        <dbReference type="ARBA" id="ARBA00022741"/>
    </source>
</evidence>
<dbReference type="GO" id="GO:0008902">
    <property type="term" value="F:hydroxymethylpyrimidine kinase activity"/>
    <property type="evidence" value="ECO:0007669"/>
    <property type="project" value="UniProtKB-EC"/>
</dbReference>
<keyword evidence="11" id="KW-0067">ATP-binding</keyword>
<keyword evidence="8" id="KW-0808">Transferase</keyword>
<evidence type="ECO:0000313" key="17">
    <source>
        <dbReference type="EMBL" id="AEQ21634.1"/>
    </source>
</evidence>
<keyword evidence="18" id="KW-1185">Reference proteome</keyword>
<dbReference type="eggNOG" id="COG0351">
    <property type="taxonomic scope" value="Bacteria"/>
</dbReference>
<reference evidence="17 18" key="1">
    <citation type="journal article" date="2011" name="J. Bacteriol.">
        <title>Complete genome sequence of Acidaminococcus intestini RYC-MR95, a Gram-negative bacterium from the phylum Firmicutes.</title>
        <authorList>
            <person name="D'Auria G."/>
            <person name="Galan J.C."/>
            <person name="Rodriguez-Alcayna M."/>
            <person name="Moya A."/>
            <person name="Baquero F."/>
            <person name="Latorre A."/>
        </authorList>
    </citation>
    <scope>NUCLEOTIDE SEQUENCE [LARGE SCALE GENOMIC DNA]</scope>
    <source>
        <strain evidence="17 18">RyC-MR95</strain>
    </source>
</reference>
<dbReference type="GO" id="GO:0005829">
    <property type="term" value="C:cytosol"/>
    <property type="evidence" value="ECO:0007669"/>
    <property type="project" value="TreeGrafter"/>
</dbReference>
<dbReference type="STRING" id="568816.Acin_0391"/>
<evidence type="ECO:0000259" key="16">
    <source>
        <dbReference type="Pfam" id="PF08543"/>
    </source>
</evidence>
<dbReference type="Gene3D" id="3.40.1190.20">
    <property type="match status" value="1"/>
</dbReference>
<proteinExistence type="inferred from homology"/>
<gene>
    <name evidence="17" type="primary">thiD</name>
    <name evidence="17" type="ordered locus">Acin_0391</name>
</gene>
<evidence type="ECO:0000256" key="5">
    <source>
        <dbReference type="ARBA" id="ARBA00012135"/>
    </source>
</evidence>
<comment type="catalytic activity">
    <reaction evidence="1">
        <text>4-amino-5-hydroxymethyl-2-methylpyrimidine + ATP = 4-amino-2-methyl-5-(phosphooxymethyl)pyrimidine + ADP + H(+)</text>
        <dbReference type="Rhea" id="RHEA:23096"/>
        <dbReference type="ChEBI" id="CHEBI:15378"/>
        <dbReference type="ChEBI" id="CHEBI:16892"/>
        <dbReference type="ChEBI" id="CHEBI:30616"/>
        <dbReference type="ChEBI" id="CHEBI:58354"/>
        <dbReference type="ChEBI" id="CHEBI:456216"/>
        <dbReference type="EC" id="2.7.1.49"/>
    </reaction>
</comment>
<evidence type="ECO:0000313" key="18">
    <source>
        <dbReference type="Proteomes" id="UP000007093"/>
    </source>
</evidence>
<protein>
    <recommendedName>
        <fullName evidence="7">Hydroxymethylpyrimidine/phosphomethylpyrimidine kinase</fullName>
        <ecNumber evidence="5">2.7.1.49</ecNumber>
        <ecNumber evidence="6">2.7.4.7</ecNumber>
    </recommendedName>
    <alternativeName>
        <fullName evidence="14">Hydroxymethylpyrimidine kinase</fullName>
    </alternativeName>
    <alternativeName>
        <fullName evidence="15">Hydroxymethylpyrimidine phosphate kinase</fullName>
    </alternativeName>
</protein>
<name>G4Q8K5_ACIIR</name>
<sequence>MYRKGRSIMKHLLTIAGSDSSGGAGIQADLKTFAAHGTFGMSVITAVTAQNTTGVTRIQNIDAEVVAAQIDAVFSDIHVDAVKVGMVSITPIIETIAKKMKAYVPSYLVVDPVMVATSGAYLLEETARRTLLEKLLPLASVITPNMMEGEVLSGMTIRSKDDMEKAAHAILDACGAAVLLKGGHLAQTADDYLLEKDGRGTWLLGRHIDNSNTHGTGCSLSSALASELALGHTLPEAAQLAKDYVALGIEHGLPVGHGHGPIHHFVSLYEKAGIGK</sequence>
<dbReference type="HOGENOM" id="CLU_020520_0_1_9"/>
<dbReference type="InterPro" id="IPR013749">
    <property type="entry name" value="PM/HMP-P_kinase-1"/>
</dbReference>
<dbReference type="AlphaFoldDB" id="G4Q8K5"/>
<evidence type="ECO:0000256" key="15">
    <source>
        <dbReference type="ARBA" id="ARBA00043176"/>
    </source>
</evidence>
<dbReference type="InterPro" id="IPR029056">
    <property type="entry name" value="Ribokinase-like"/>
</dbReference>
<evidence type="ECO:0000256" key="6">
    <source>
        <dbReference type="ARBA" id="ARBA00012963"/>
    </source>
</evidence>
<evidence type="ECO:0000256" key="10">
    <source>
        <dbReference type="ARBA" id="ARBA00022777"/>
    </source>
</evidence>
<dbReference type="EC" id="2.7.4.7" evidence="6"/>
<evidence type="ECO:0000256" key="8">
    <source>
        <dbReference type="ARBA" id="ARBA00022679"/>
    </source>
</evidence>
<keyword evidence="12" id="KW-0784">Thiamine biosynthesis</keyword>
<dbReference type="GO" id="GO:0005524">
    <property type="term" value="F:ATP binding"/>
    <property type="evidence" value="ECO:0007669"/>
    <property type="project" value="UniProtKB-KW"/>
</dbReference>
<evidence type="ECO:0000256" key="13">
    <source>
        <dbReference type="ARBA" id="ARBA00037917"/>
    </source>
</evidence>
<dbReference type="NCBIfam" id="TIGR00097">
    <property type="entry name" value="HMP-P_kinase"/>
    <property type="match status" value="1"/>
</dbReference>
<dbReference type="FunFam" id="3.40.1190.20:FF:000003">
    <property type="entry name" value="Phosphomethylpyrimidine kinase ThiD"/>
    <property type="match status" value="1"/>
</dbReference>
<dbReference type="GO" id="GO:0008972">
    <property type="term" value="F:phosphomethylpyrimidine kinase activity"/>
    <property type="evidence" value="ECO:0007669"/>
    <property type="project" value="UniProtKB-EC"/>
</dbReference>
<comment type="catalytic activity">
    <reaction evidence="2">
        <text>4-amino-2-methyl-5-(phosphooxymethyl)pyrimidine + ATP = 4-amino-2-methyl-5-(diphosphooxymethyl)pyrimidine + ADP</text>
        <dbReference type="Rhea" id="RHEA:19893"/>
        <dbReference type="ChEBI" id="CHEBI:30616"/>
        <dbReference type="ChEBI" id="CHEBI:57841"/>
        <dbReference type="ChEBI" id="CHEBI:58354"/>
        <dbReference type="ChEBI" id="CHEBI:456216"/>
        <dbReference type="EC" id="2.7.4.7"/>
    </reaction>
</comment>
<dbReference type="SUPFAM" id="SSF53613">
    <property type="entry name" value="Ribokinase-like"/>
    <property type="match status" value="1"/>
</dbReference>
<dbReference type="EMBL" id="CP003058">
    <property type="protein sequence ID" value="AEQ21634.1"/>
    <property type="molecule type" value="Genomic_DNA"/>
</dbReference>
<dbReference type="PANTHER" id="PTHR20858">
    <property type="entry name" value="PHOSPHOMETHYLPYRIMIDINE KINASE"/>
    <property type="match status" value="1"/>
</dbReference>
<dbReference type="CDD" id="cd01169">
    <property type="entry name" value="HMPP_kinase"/>
    <property type="match status" value="1"/>
</dbReference>
<dbReference type="Pfam" id="PF08543">
    <property type="entry name" value="Phos_pyr_kin"/>
    <property type="match status" value="1"/>
</dbReference>
<dbReference type="InterPro" id="IPR004399">
    <property type="entry name" value="HMP/HMP-P_kinase_dom"/>
</dbReference>
<feature type="domain" description="Pyridoxamine kinase/Phosphomethylpyrimidine kinase" evidence="16">
    <location>
        <begin position="19"/>
        <end position="263"/>
    </location>
</feature>
<keyword evidence="10 17" id="KW-0418">Kinase</keyword>
<dbReference type="PATRIC" id="fig|568816.4.peg.382"/>
<dbReference type="PANTHER" id="PTHR20858:SF17">
    <property type="entry name" value="HYDROXYMETHYLPYRIMIDINE_PHOSPHOMETHYLPYRIMIDINE KINASE THI20-RELATED"/>
    <property type="match status" value="1"/>
</dbReference>
<evidence type="ECO:0000256" key="1">
    <source>
        <dbReference type="ARBA" id="ARBA00000151"/>
    </source>
</evidence>
<evidence type="ECO:0000256" key="12">
    <source>
        <dbReference type="ARBA" id="ARBA00022977"/>
    </source>
</evidence>
<evidence type="ECO:0000256" key="2">
    <source>
        <dbReference type="ARBA" id="ARBA00000565"/>
    </source>
</evidence>
<evidence type="ECO:0000256" key="4">
    <source>
        <dbReference type="ARBA" id="ARBA00009879"/>
    </source>
</evidence>